<sequence length="366" mass="39943">MAEASGQEQDNFLLLRLMAASLVIYGHGNAISANAAFPDVFVWLGWGSYSGAIAVSAFFVISGFMITGSYLRRRHLPSFLWARFLRIYPAYAFCLVVTAYLVGAMVTTWPLADYLRDHQVTRYVSKNLELGKYLAYHLPGVFNEGQVGGAVNGSIWTLPAEARMYLWVAIAGVTGILGRKYLASVLIAALIAWGVMRPASIPLVPLAEFVSLAGYFALGAFCFVNREWVYVGWPVAMAAGVLAWLAHGSAVHPFAMAVALTSFVFAFAYDTRWYGFNRCGDYSYGLYLWGFPIQQVVAHQWPGTSGLANAAIAWPLAMATGIVSWHVVEKPALGLKALPGNAYKRLASVKARASCKVAPWLPEDNS</sequence>
<dbReference type="RefSeq" id="WP_187055351.1">
    <property type="nucleotide sequence ID" value="NZ_CP060412.1"/>
</dbReference>
<dbReference type="EMBL" id="CP060412">
    <property type="protein sequence ID" value="QNJ99860.1"/>
    <property type="molecule type" value="Genomic_DNA"/>
</dbReference>
<feature type="transmembrane region" description="Helical" evidence="1">
    <location>
        <begin position="12"/>
        <end position="37"/>
    </location>
</feature>
<dbReference type="AlphaFoldDB" id="A0A7G8PZA3"/>
<dbReference type="GO" id="GO:0000271">
    <property type="term" value="P:polysaccharide biosynthetic process"/>
    <property type="evidence" value="ECO:0007669"/>
    <property type="project" value="TreeGrafter"/>
</dbReference>
<protein>
    <submittedName>
        <fullName evidence="3">Acyltransferase</fullName>
    </submittedName>
</protein>
<dbReference type="GO" id="GO:0016747">
    <property type="term" value="F:acyltransferase activity, transferring groups other than amino-acyl groups"/>
    <property type="evidence" value="ECO:0007669"/>
    <property type="project" value="InterPro"/>
</dbReference>
<dbReference type="InterPro" id="IPR002656">
    <property type="entry name" value="Acyl_transf_3_dom"/>
</dbReference>
<evidence type="ECO:0000259" key="2">
    <source>
        <dbReference type="Pfam" id="PF01757"/>
    </source>
</evidence>
<organism evidence="3 4">
    <name type="scientific">Dyella telluris</name>
    <dbReference type="NCBI Taxonomy" id="2763498"/>
    <lineage>
        <taxon>Bacteria</taxon>
        <taxon>Pseudomonadati</taxon>
        <taxon>Pseudomonadota</taxon>
        <taxon>Gammaproteobacteria</taxon>
        <taxon>Lysobacterales</taxon>
        <taxon>Rhodanobacteraceae</taxon>
        <taxon>Dyella</taxon>
    </lineage>
</organism>
<evidence type="ECO:0000313" key="4">
    <source>
        <dbReference type="Proteomes" id="UP000515873"/>
    </source>
</evidence>
<dbReference type="InterPro" id="IPR050879">
    <property type="entry name" value="Acyltransferase_3"/>
</dbReference>
<keyword evidence="4" id="KW-1185">Reference proteome</keyword>
<dbReference type="Pfam" id="PF01757">
    <property type="entry name" value="Acyl_transf_3"/>
    <property type="match status" value="1"/>
</dbReference>
<gene>
    <name evidence="3" type="ORF">H8F01_11985</name>
</gene>
<name>A0A7G8PZA3_9GAMM</name>
<feature type="transmembrane region" description="Helical" evidence="1">
    <location>
        <begin position="164"/>
        <end position="191"/>
    </location>
</feature>
<keyword evidence="1" id="KW-0472">Membrane</keyword>
<accession>A0A7G8PZA3</accession>
<dbReference type="PANTHER" id="PTHR23028">
    <property type="entry name" value="ACETYLTRANSFERASE"/>
    <property type="match status" value="1"/>
</dbReference>
<feature type="transmembrane region" description="Helical" evidence="1">
    <location>
        <begin position="91"/>
        <end position="112"/>
    </location>
</feature>
<dbReference type="PANTHER" id="PTHR23028:SF53">
    <property type="entry name" value="ACYL_TRANSF_3 DOMAIN-CONTAINING PROTEIN"/>
    <property type="match status" value="1"/>
</dbReference>
<evidence type="ECO:0000256" key="1">
    <source>
        <dbReference type="SAM" id="Phobius"/>
    </source>
</evidence>
<keyword evidence="3" id="KW-0012">Acyltransferase</keyword>
<dbReference type="KEGG" id="dtl:H8F01_11985"/>
<reference evidence="3 4" key="1">
    <citation type="submission" date="2020-08" db="EMBL/GenBank/DDBJ databases">
        <title>Dyella sp. G9 isolated from forest soil.</title>
        <authorList>
            <person name="Fu J."/>
            <person name="Qiu L."/>
        </authorList>
    </citation>
    <scope>NUCLEOTIDE SEQUENCE [LARGE SCALE GENOMIC DNA]</scope>
    <source>
        <strain evidence="3 4">G9</strain>
    </source>
</reference>
<proteinExistence type="predicted"/>
<keyword evidence="1" id="KW-0812">Transmembrane</keyword>
<dbReference type="GO" id="GO:0016020">
    <property type="term" value="C:membrane"/>
    <property type="evidence" value="ECO:0007669"/>
    <property type="project" value="TreeGrafter"/>
</dbReference>
<feature type="domain" description="Acyltransferase 3" evidence="2">
    <location>
        <begin position="14"/>
        <end position="321"/>
    </location>
</feature>
<dbReference type="Proteomes" id="UP000515873">
    <property type="component" value="Chromosome"/>
</dbReference>
<evidence type="ECO:0000313" key="3">
    <source>
        <dbReference type="EMBL" id="QNJ99860.1"/>
    </source>
</evidence>
<feature type="transmembrane region" description="Helical" evidence="1">
    <location>
        <begin position="203"/>
        <end position="224"/>
    </location>
</feature>
<feature type="transmembrane region" description="Helical" evidence="1">
    <location>
        <begin position="49"/>
        <end position="71"/>
    </location>
</feature>
<keyword evidence="1" id="KW-1133">Transmembrane helix</keyword>
<keyword evidence="3" id="KW-0808">Transferase</keyword>
<feature type="transmembrane region" description="Helical" evidence="1">
    <location>
        <begin position="244"/>
        <end position="268"/>
    </location>
</feature>